<dbReference type="InterPro" id="IPR000276">
    <property type="entry name" value="GPCR_Rhodpsn"/>
</dbReference>
<organism evidence="7 8">
    <name type="scientific">Elaeophora elaphi</name>
    <dbReference type="NCBI Taxonomy" id="1147741"/>
    <lineage>
        <taxon>Eukaryota</taxon>
        <taxon>Metazoa</taxon>
        <taxon>Ecdysozoa</taxon>
        <taxon>Nematoda</taxon>
        <taxon>Chromadorea</taxon>
        <taxon>Rhabditida</taxon>
        <taxon>Spirurina</taxon>
        <taxon>Spiruromorpha</taxon>
        <taxon>Filarioidea</taxon>
        <taxon>Onchocercidae</taxon>
        <taxon>Elaeophora</taxon>
    </lineage>
</organism>
<dbReference type="AlphaFoldDB" id="A0A0R3RWS1"/>
<dbReference type="Proteomes" id="UP000050640">
    <property type="component" value="Unplaced"/>
</dbReference>
<feature type="transmembrane region" description="Helical" evidence="5">
    <location>
        <begin position="56"/>
        <end position="81"/>
    </location>
</feature>
<keyword evidence="3 5" id="KW-1133">Transmembrane helix</keyword>
<feature type="transmembrane region" description="Helical" evidence="5">
    <location>
        <begin position="179"/>
        <end position="197"/>
    </location>
</feature>
<reference evidence="8" key="1">
    <citation type="submission" date="2017-02" db="UniProtKB">
        <authorList>
            <consortium name="WormBaseParasite"/>
        </authorList>
    </citation>
    <scope>IDENTIFICATION</scope>
</reference>
<feature type="transmembrane region" description="Helical" evidence="5">
    <location>
        <begin position="293"/>
        <end position="313"/>
    </location>
</feature>
<evidence type="ECO:0000259" key="6">
    <source>
        <dbReference type="PROSITE" id="PS50262"/>
    </source>
</evidence>
<comment type="subcellular location">
    <subcellularLocation>
        <location evidence="1">Membrane</location>
    </subcellularLocation>
</comment>
<sequence>MELTSASVIRNDTSTAAITILSSSSASSSIPDVMKEVPTLEPSCYVIHTKHLAERLWLVTILGSTLSTISIVENAFLFLIFITSKQHRRSHSLYLLLLALTDIFISLTYILIMSVKILYQYNEWVFMKKIWMAYVVPMMTMSHVAITASSFLIVFATVERFCITVSSHYVEFLQNNRCYIALMAVIIGVVTKGTLILELKPVHDLSCIGTLNEYRLEITALVIHNEHYKLFRFWFRNIVTILFPFFTLMFLNARIVNELRKSFLAKKQQNVESTHGTNAKEQKARIRAATRTLMLVVCTYLLANMLNVIITIWEHTDATSLFSSFLDFYIFSVDAVSLLTIVACALRLPIYASCQPALRAEMIHFAKGFCKRPRHASDGRNEVPLIDHNGTFNETSLNE</sequence>
<evidence type="ECO:0000256" key="5">
    <source>
        <dbReference type="SAM" id="Phobius"/>
    </source>
</evidence>
<evidence type="ECO:0000256" key="2">
    <source>
        <dbReference type="ARBA" id="ARBA00022692"/>
    </source>
</evidence>
<feature type="transmembrane region" description="Helical" evidence="5">
    <location>
        <begin position="93"/>
        <end position="119"/>
    </location>
</feature>
<evidence type="ECO:0000256" key="4">
    <source>
        <dbReference type="ARBA" id="ARBA00023136"/>
    </source>
</evidence>
<evidence type="ECO:0000256" key="3">
    <source>
        <dbReference type="ARBA" id="ARBA00022989"/>
    </source>
</evidence>
<feature type="transmembrane region" description="Helical" evidence="5">
    <location>
        <begin position="233"/>
        <end position="251"/>
    </location>
</feature>
<protein>
    <submittedName>
        <fullName evidence="8">G_PROTEIN_RECEP_F1_2 domain-containing protein</fullName>
    </submittedName>
</protein>
<name>A0A0R3RWS1_9BILA</name>
<keyword evidence="2 5" id="KW-0812">Transmembrane</keyword>
<dbReference type="PANTHER" id="PTHR46709:SF7">
    <property type="entry name" value="G-PROTEIN COUPLED RECEPTORS FAMILY 1 PROFILE DOMAIN-CONTAINING PROTEIN"/>
    <property type="match status" value="1"/>
</dbReference>
<dbReference type="GO" id="GO:0016020">
    <property type="term" value="C:membrane"/>
    <property type="evidence" value="ECO:0007669"/>
    <property type="project" value="UniProtKB-SubCell"/>
</dbReference>
<dbReference type="SUPFAM" id="SSF81321">
    <property type="entry name" value="Family A G protein-coupled receptor-like"/>
    <property type="match status" value="1"/>
</dbReference>
<accession>A0A0R3RWS1</accession>
<evidence type="ECO:0000256" key="1">
    <source>
        <dbReference type="ARBA" id="ARBA00004370"/>
    </source>
</evidence>
<proteinExistence type="predicted"/>
<dbReference type="GO" id="GO:0004930">
    <property type="term" value="F:G protein-coupled receptor activity"/>
    <property type="evidence" value="ECO:0007669"/>
    <property type="project" value="InterPro"/>
</dbReference>
<keyword evidence="7" id="KW-1185">Reference proteome</keyword>
<dbReference type="PROSITE" id="PS50262">
    <property type="entry name" value="G_PROTEIN_RECEP_F1_2"/>
    <property type="match status" value="1"/>
</dbReference>
<feature type="domain" description="G-protein coupled receptors family 1 profile" evidence="6">
    <location>
        <begin position="73"/>
        <end position="351"/>
    </location>
</feature>
<evidence type="ECO:0000313" key="8">
    <source>
        <dbReference type="WBParaSite" id="EEL_0000662501-mRNA-1"/>
    </source>
</evidence>
<dbReference type="PANTHER" id="PTHR46709">
    <property type="entry name" value="PROTEIN CBG23488-RELATED"/>
    <property type="match status" value="1"/>
</dbReference>
<dbReference type="InterPro" id="IPR017452">
    <property type="entry name" value="GPCR_Rhodpsn_7TM"/>
</dbReference>
<keyword evidence="4 5" id="KW-0472">Membrane</keyword>
<feature type="transmembrane region" description="Helical" evidence="5">
    <location>
        <begin position="131"/>
        <end position="158"/>
    </location>
</feature>
<dbReference type="Pfam" id="PF00001">
    <property type="entry name" value="7tm_1"/>
    <property type="match status" value="1"/>
</dbReference>
<feature type="transmembrane region" description="Helical" evidence="5">
    <location>
        <begin position="328"/>
        <end position="350"/>
    </location>
</feature>
<evidence type="ECO:0000313" key="7">
    <source>
        <dbReference type="Proteomes" id="UP000050640"/>
    </source>
</evidence>
<dbReference type="WBParaSite" id="EEL_0000662501-mRNA-1">
    <property type="protein sequence ID" value="EEL_0000662501-mRNA-1"/>
    <property type="gene ID" value="EEL_0000662501"/>
</dbReference>
<dbReference type="Gene3D" id="1.20.1070.10">
    <property type="entry name" value="Rhodopsin 7-helix transmembrane proteins"/>
    <property type="match status" value="1"/>
</dbReference>